<reference evidence="9 10" key="1">
    <citation type="submission" date="2014-04" db="EMBL/GenBank/DDBJ databases">
        <authorList>
            <consortium name="DOE Joint Genome Institute"/>
            <person name="Kuo A."/>
            <person name="Kohler A."/>
            <person name="Nagy L.G."/>
            <person name="Floudas D."/>
            <person name="Copeland A."/>
            <person name="Barry K.W."/>
            <person name="Cichocki N."/>
            <person name="Veneault-Fourrey C."/>
            <person name="LaButti K."/>
            <person name="Lindquist E.A."/>
            <person name="Lipzen A."/>
            <person name="Lundell T."/>
            <person name="Morin E."/>
            <person name="Murat C."/>
            <person name="Sun H."/>
            <person name="Tunlid A."/>
            <person name="Henrissat B."/>
            <person name="Grigoriev I.V."/>
            <person name="Hibbett D.S."/>
            <person name="Martin F."/>
            <person name="Nordberg H.P."/>
            <person name="Cantor M.N."/>
            <person name="Hua S.X."/>
        </authorList>
    </citation>
    <scope>NUCLEOTIDE SEQUENCE [LARGE SCALE GENOMIC DNA]</scope>
    <source>
        <strain evidence="9 10">LaAM-08-1</strain>
    </source>
</reference>
<comment type="catalytic activity">
    <reaction evidence="6">
        <text>L-lysyl(27)-[histone H3] + 3 S-adenosyl-L-methionine = N(6),N(6),N(6)-trimethyl-L-lysyl(27)-[histone H3] + 3 S-adenosyl-L-homocysteine + 3 H(+)</text>
        <dbReference type="Rhea" id="RHEA:60292"/>
        <dbReference type="Rhea" id="RHEA-COMP:15535"/>
        <dbReference type="Rhea" id="RHEA-COMP:15548"/>
        <dbReference type="ChEBI" id="CHEBI:15378"/>
        <dbReference type="ChEBI" id="CHEBI:29969"/>
        <dbReference type="ChEBI" id="CHEBI:57856"/>
        <dbReference type="ChEBI" id="CHEBI:59789"/>
        <dbReference type="ChEBI" id="CHEBI:61961"/>
        <dbReference type="EC" id="2.1.1.356"/>
    </reaction>
</comment>
<keyword evidence="1" id="KW-0489">Methyltransferase</keyword>
<evidence type="ECO:0000256" key="5">
    <source>
        <dbReference type="ARBA" id="ARBA00023163"/>
    </source>
</evidence>
<evidence type="ECO:0000256" key="2">
    <source>
        <dbReference type="ARBA" id="ARBA00022679"/>
    </source>
</evidence>
<dbReference type="SMART" id="SM00317">
    <property type="entry name" value="SET"/>
    <property type="match status" value="1"/>
</dbReference>
<dbReference type="SUPFAM" id="SSF82199">
    <property type="entry name" value="SET domain"/>
    <property type="match status" value="1"/>
</dbReference>
<dbReference type="PANTHER" id="PTHR45747:SF4">
    <property type="entry name" value="HISTONE-LYSINE N-METHYLTRANSFERASE E(Z)"/>
    <property type="match status" value="1"/>
</dbReference>
<evidence type="ECO:0000256" key="4">
    <source>
        <dbReference type="ARBA" id="ARBA00023015"/>
    </source>
</evidence>
<dbReference type="PROSITE" id="PS51633">
    <property type="entry name" value="CXC"/>
    <property type="match status" value="1"/>
</dbReference>
<dbReference type="STRING" id="1095629.A0A0C9X2W8"/>
<evidence type="ECO:0000259" key="8">
    <source>
        <dbReference type="PROSITE" id="PS51633"/>
    </source>
</evidence>
<dbReference type="EMBL" id="KN838751">
    <property type="protein sequence ID" value="KIJ95563.1"/>
    <property type="molecule type" value="Genomic_DNA"/>
</dbReference>
<dbReference type="InterPro" id="IPR045318">
    <property type="entry name" value="EZH1/2-like"/>
</dbReference>
<dbReference type="GO" id="GO:0031507">
    <property type="term" value="P:heterochromatin formation"/>
    <property type="evidence" value="ECO:0007669"/>
    <property type="project" value="TreeGrafter"/>
</dbReference>
<evidence type="ECO:0000313" key="10">
    <source>
        <dbReference type="Proteomes" id="UP000054477"/>
    </source>
</evidence>
<dbReference type="GO" id="GO:0003682">
    <property type="term" value="F:chromatin binding"/>
    <property type="evidence" value="ECO:0007669"/>
    <property type="project" value="TreeGrafter"/>
</dbReference>
<evidence type="ECO:0000256" key="1">
    <source>
        <dbReference type="ARBA" id="ARBA00022603"/>
    </source>
</evidence>
<dbReference type="InterPro" id="IPR026489">
    <property type="entry name" value="CXC_dom"/>
</dbReference>
<keyword evidence="2" id="KW-0808">Transferase</keyword>
<gene>
    <name evidence="9" type="ORF">K443DRAFT_323554</name>
</gene>
<accession>A0A0C9X2W8</accession>
<organism evidence="9 10">
    <name type="scientific">Laccaria amethystina LaAM-08-1</name>
    <dbReference type="NCBI Taxonomy" id="1095629"/>
    <lineage>
        <taxon>Eukaryota</taxon>
        <taxon>Fungi</taxon>
        <taxon>Dikarya</taxon>
        <taxon>Basidiomycota</taxon>
        <taxon>Agaricomycotina</taxon>
        <taxon>Agaricomycetes</taxon>
        <taxon>Agaricomycetidae</taxon>
        <taxon>Agaricales</taxon>
        <taxon>Agaricineae</taxon>
        <taxon>Hydnangiaceae</taxon>
        <taxon>Laccaria</taxon>
    </lineage>
</organism>
<keyword evidence="4" id="KW-0805">Transcription regulation</keyword>
<evidence type="ECO:0000313" key="9">
    <source>
        <dbReference type="EMBL" id="KIJ95563.1"/>
    </source>
</evidence>
<dbReference type="HOGENOM" id="CLU_029951_0_0_1"/>
<dbReference type="AlphaFoldDB" id="A0A0C9X2W8"/>
<keyword evidence="10" id="KW-1185">Reference proteome</keyword>
<dbReference type="InterPro" id="IPR046341">
    <property type="entry name" value="SET_dom_sf"/>
</dbReference>
<sequence>MDVDDSLSDQLDEQPEELDFAQKRVYAEDVYRGVYTEFFAWEQEECRRTIISLRTTNPKMLLSPRVSTSYRPSQVTPVEGAEKFYFDDLVDDSNSFQASCITIEAARWSPCPRYFSCTPISQSTQRDVVQDYMLPFVPYADDPVFNVFDYLENFSKFAWQEEFNDPDMEEIQNEAVRRLIFSPHKFTLQDVDDLGFFSLARITNSSGLLWDTTQRDPLIWPGAQFSNLDRLPTKWVVDTPDIFAVISKDINTFCPNLNCLHTFCSLHAGKADVPYVISDEASGAYQFTPIEPAKATETNESMKLSQVEPCGALCFKLQEFDSRENNLLESSPWSNPDDITMLEGILKLTPDTVPCDLALICRKPCFEVFIYRSRLLPDEKIQENISYNSPSPSEIVLPEFVSTSVLGFTPQFSPLSPCQHKGPCHEASGCHCYKEAHYCSRNCRCSLDCPIRWKGCKCGMRKKSSGHCETEKCPCRAAARECDPELCVKCDARGRHKKKKCLNNDIQKGRFQPIKITKGAYGNGAYAQCALAKGVIIGEYVGELISKESTSMAAFDVLYDHLGLNYIFDLDMAYVLDSAIFGNETRYLNHSEDANCCATVVNVNGVHRIVLVTTTSVAIAEELFLNYGDSYWTKDSPTES</sequence>
<feature type="domain" description="CXC" evidence="8">
    <location>
        <begin position="398"/>
        <end position="507"/>
    </location>
</feature>
<dbReference type="Proteomes" id="UP000054477">
    <property type="component" value="Unassembled WGS sequence"/>
</dbReference>
<dbReference type="GO" id="GO:0140951">
    <property type="term" value="F:histone H3K27 trimethyltransferase activity"/>
    <property type="evidence" value="ECO:0007669"/>
    <property type="project" value="UniProtKB-EC"/>
</dbReference>
<dbReference type="Pfam" id="PF00856">
    <property type="entry name" value="SET"/>
    <property type="match status" value="1"/>
</dbReference>
<evidence type="ECO:0000256" key="3">
    <source>
        <dbReference type="ARBA" id="ARBA00022691"/>
    </source>
</evidence>
<keyword evidence="5" id="KW-0804">Transcription</keyword>
<evidence type="ECO:0000256" key="6">
    <source>
        <dbReference type="ARBA" id="ARBA00048568"/>
    </source>
</evidence>
<evidence type="ECO:0000259" key="7">
    <source>
        <dbReference type="PROSITE" id="PS50280"/>
    </source>
</evidence>
<name>A0A0C9X2W8_9AGAR</name>
<proteinExistence type="predicted"/>
<protein>
    <submittedName>
        <fullName evidence="9">Uncharacterized protein</fullName>
    </submittedName>
</protein>
<dbReference type="GO" id="GO:0005634">
    <property type="term" value="C:nucleus"/>
    <property type="evidence" value="ECO:0007669"/>
    <property type="project" value="TreeGrafter"/>
</dbReference>
<dbReference type="Pfam" id="PF18264">
    <property type="entry name" value="preSET_CXC"/>
    <property type="match status" value="1"/>
</dbReference>
<dbReference type="InterPro" id="IPR041355">
    <property type="entry name" value="Pre-SET_CXC"/>
</dbReference>
<keyword evidence="3" id="KW-0949">S-adenosyl-L-methionine</keyword>
<reference evidence="10" key="2">
    <citation type="submission" date="2015-01" db="EMBL/GenBank/DDBJ databases">
        <title>Evolutionary Origins and Diversification of the Mycorrhizal Mutualists.</title>
        <authorList>
            <consortium name="DOE Joint Genome Institute"/>
            <consortium name="Mycorrhizal Genomics Consortium"/>
            <person name="Kohler A."/>
            <person name="Kuo A."/>
            <person name="Nagy L.G."/>
            <person name="Floudas D."/>
            <person name="Copeland A."/>
            <person name="Barry K.W."/>
            <person name="Cichocki N."/>
            <person name="Veneault-Fourrey C."/>
            <person name="LaButti K."/>
            <person name="Lindquist E.A."/>
            <person name="Lipzen A."/>
            <person name="Lundell T."/>
            <person name="Morin E."/>
            <person name="Murat C."/>
            <person name="Riley R."/>
            <person name="Ohm R."/>
            <person name="Sun H."/>
            <person name="Tunlid A."/>
            <person name="Henrissat B."/>
            <person name="Grigoriev I.V."/>
            <person name="Hibbett D.S."/>
            <person name="Martin F."/>
        </authorList>
    </citation>
    <scope>NUCLEOTIDE SEQUENCE [LARGE SCALE GENOMIC DNA]</scope>
    <source>
        <strain evidence="10">LaAM-08-1</strain>
    </source>
</reference>
<feature type="domain" description="SET" evidence="7">
    <location>
        <begin position="504"/>
        <end position="628"/>
    </location>
</feature>
<dbReference type="Gene3D" id="2.170.270.10">
    <property type="entry name" value="SET domain"/>
    <property type="match status" value="1"/>
</dbReference>
<dbReference type="PANTHER" id="PTHR45747">
    <property type="entry name" value="HISTONE-LYSINE N-METHYLTRANSFERASE E(Z)"/>
    <property type="match status" value="1"/>
</dbReference>
<dbReference type="InterPro" id="IPR001214">
    <property type="entry name" value="SET_dom"/>
</dbReference>
<dbReference type="GO" id="GO:0032259">
    <property type="term" value="P:methylation"/>
    <property type="evidence" value="ECO:0007669"/>
    <property type="project" value="UniProtKB-KW"/>
</dbReference>
<dbReference type="OrthoDB" id="6141102at2759"/>
<dbReference type="PROSITE" id="PS50280">
    <property type="entry name" value="SET"/>
    <property type="match status" value="1"/>
</dbReference>